<organism evidence="1 2">
    <name type="scientific">Geomonas terrae</name>
    <dbReference type="NCBI Taxonomy" id="2562681"/>
    <lineage>
        <taxon>Bacteria</taxon>
        <taxon>Pseudomonadati</taxon>
        <taxon>Thermodesulfobacteriota</taxon>
        <taxon>Desulfuromonadia</taxon>
        <taxon>Geobacterales</taxon>
        <taxon>Geobacteraceae</taxon>
        <taxon>Geomonas</taxon>
    </lineage>
</organism>
<evidence type="ECO:0000313" key="1">
    <source>
        <dbReference type="EMBL" id="TGU70243.1"/>
    </source>
</evidence>
<proteinExistence type="predicted"/>
<dbReference type="InterPro" id="IPR023203">
    <property type="entry name" value="TTHA0068_sf"/>
</dbReference>
<evidence type="ECO:0000313" key="2">
    <source>
        <dbReference type="Proteomes" id="UP000306416"/>
    </source>
</evidence>
<sequence length="133" mass="14702">MDQCREETPQELLQAIEEFNSGAWFECHETLEELWVGSKGEMRDFYQGVLQIAVALHHWRNGNFKGAEGLLERACEMLRRVSAACQGVDVARLVEDAGGMRAALVSLGAERMAELDPALVPTLHPPPRTGDAP</sequence>
<name>A0A4S1CAS8_9BACT</name>
<dbReference type="Proteomes" id="UP000306416">
    <property type="component" value="Unassembled WGS sequence"/>
</dbReference>
<dbReference type="EMBL" id="SRSC01000005">
    <property type="protein sequence ID" value="TGU70243.1"/>
    <property type="molecule type" value="Genomic_DNA"/>
</dbReference>
<keyword evidence="2" id="KW-1185">Reference proteome</keyword>
<dbReference type="PANTHER" id="PTHR34796:SF1">
    <property type="entry name" value="EXPRESSED PROTEIN"/>
    <property type="match status" value="1"/>
</dbReference>
<dbReference type="Gene3D" id="1.10.3450.10">
    <property type="entry name" value="TTHA0068-like"/>
    <property type="match status" value="1"/>
</dbReference>
<dbReference type="PANTHER" id="PTHR34796">
    <property type="entry name" value="EXPRESSED PROTEIN"/>
    <property type="match status" value="1"/>
</dbReference>
<comment type="caution">
    <text evidence="1">The sequence shown here is derived from an EMBL/GenBank/DDBJ whole genome shotgun (WGS) entry which is preliminary data.</text>
</comment>
<dbReference type="Pfam" id="PF03745">
    <property type="entry name" value="DUF309"/>
    <property type="match status" value="1"/>
</dbReference>
<dbReference type="InterPro" id="IPR005500">
    <property type="entry name" value="DUF309"/>
</dbReference>
<dbReference type="RefSeq" id="WP_135872612.1">
    <property type="nucleotide sequence ID" value="NZ_SRSC01000005.1"/>
</dbReference>
<dbReference type="SUPFAM" id="SSF140663">
    <property type="entry name" value="TTHA0068-like"/>
    <property type="match status" value="1"/>
</dbReference>
<accession>A0A4S1CAS8</accession>
<protein>
    <submittedName>
        <fullName evidence="1">DUF309 domain-containing protein</fullName>
    </submittedName>
</protein>
<gene>
    <name evidence="1" type="ORF">E4633_18765</name>
</gene>
<reference evidence="1 2" key="1">
    <citation type="submission" date="2019-04" db="EMBL/GenBank/DDBJ databases">
        <title>Geobacter oryzae sp. nov., ferric-reducing bacteria isolated from paddy soil.</title>
        <authorList>
            <person name="Xu Z."/>
            <person name="Masuda Y."/>
            <person name="Itoh H."/>
            <person name="Senoo K."/>
        </authorList>
    </citation>
    <scope>NUCLEOTIDE SEQUENCE [LARGE SCALE GENOMIC DNA]</scope>
    <source>
        <strain evidence="1 2">Red111</strain>
    </source>
</reference>
<dbReference type="AlphaFoldDB" id="A0A4S1CAS8"/>